<protein>
    <recommendedName>
        <fullName evidence="4">RAP domain-containing protein</fullName>
    </recommendedName>
</protein>
<dbReference type="GO" id="GO:0003723">
    <property type="term" value="F:RNA binding"/>
    <property type="evidence" value="ECO:0007669"/>
    <property type="project" value="TreeGrafter"/>
</dbReference>
<reference evidence="2 3" key="1">
    <citation type="submission" date="2016-10" db="EMBL/GenBank/DDBJ databases">
        <authorList>
            <person name="Cai Z."/>
        </authorList>
    </citation>
    <scope>NUCLEOTIDE SEQUENCE [LARGE SCALE GENOMIC DNA]</scope>
</reference>
<proteinExistence type="predicted"/>
<evidence type="ECO:0000313" key="2">
    <source>
        <dbReference type="EMBL" id="SZX63679.1"/>
    </source>
</evidence>
<organism evidence="2 3">
    <name type="scientific">Tetradesmus obliquus</name>
    <name type="common">Green alga</name>
    <name type="synonym">Acutodesmus obliquus</name>
    <dbReference type="NCBI Taxonomy" id="3088"/>
    <lineage>
        <taxon>Eukaryota</taxon>
        <taxon>Viridiplantae</taxon>
        <taxon>Chlorophyta</taxon>
        <taxon>core chlorophytes</taxon>
        <taxon>Chlorophyceae</taxon>
        <taxon>CS clade</taxon>
        <taxon>Sphaeropleales</taxon>
        <taxon>Scenedesmaceae</taxon>
        <taxon>Tetradesmus</taxon>
    </lineage>
</organism>
<dbReference type="Proteomes" id="UP000256970">
    <property type="component" value="Unassembled WGS sequence"/>
</dbReference>
<evidence type="ECO:0000256" key="1">
    <source>
        <dbReference type="SAM" id="MobiDB-lite"/>
    </source>
</evidence>
<dbReference type="GO" id="GO:0035770">
    <property type="term" value="C:ribonucleoprotein granule"/>
    <property type="evidence" value="ECO:0007669"/>
    <property type="project" value="TreeGrafter"/>
</dbReference>
<evidence type="ECO:0008006" key="4">
    <source>
        <dbReference type="Google" id="ProtNLM"/>
    </source>
</evidence>
<dbReference type="GO" id="GO:1901259">
    <property type="term" value="P:chloroplast rRNA processing"/>
    <property type="evidence" value="ECO:0007669"/>
    <property type="project" value="TreeGrafter"/>
</dbReference>
<gene>
    <name evidence="2" type="ORF">BQ4739_LOCUS4231</name>
</gene>
<accession>A0A383VFW2</accession>
<dbReference type="GO" id="GO:0044528">
    <property type="term" value="P:regulation of mitochondrial mRNA stability"/>
    <property type="evidence" value="ECO:0007669"/>
    <property type="project" value="TreeGrafter"/>
</dbReference>
<dbReference type="PANTHER" id="PTHR21228">
    <property type="entry name" value="FAST LEU-RICH DOMAIN-CONTAINING"/>
    <property type="match status" value="1"/>
</dbReference>
<feature type="region of interest" description="Disordered" evidence="1">
    <location>
        <begin position="45"/>
        <end position="73"/>
    </location>
</feature>
<evidence type="ECO:0000313" key="3">
    <source>
        <dbReference type="Proteomes" id="UP000256970"/>
    </source>
</evidence>
<feature type="region of interest" description="Disordered" evidence="1">
    <location>
        <begin position="900"/>
        <end position="937"/>
    </location>
</feature>
<dbReference type="EMBL" id="FNXT01000337">
    <property type="protein sequence ID" value="SZX63679.1"/>
    <property type="molecule type" value="Genomic_DNA"/>
</dbReference>
<sequence length="1066" mass="115001">MHQQSIRSGSSASSLMLPCQAARVRLPWQQHRSHAAAAVCAREPAEASRQGGQQLPPLSSSAAAGSGIGRQPWLGGEQQVQLPKHQRLQQQLAQMQELQLELMQSLHQFDDRQQQQQQRQPAALPVGARAYDAAAAALSTQLKSAGSWQLALQLVQSYAQTAAAAQQQQQQPQTLVDAMKQLNPQHLSCFLSTLARLQLPAAAAAAAGAATTRRGTPHKHQHQQQQQQQQEEAEQFTQLVQSAFSEVLQQLPALQPREASSILWAACKLHQPPAAPQLKQLLAAMAQPALLATANAQDVSMALYAAAVLGLQVPEQQLEAMLAAAAAAIPSAAPQALANTLWAVATLQYRPSEAWLALLEERCCGLLQHQQQASQQRGNSGASSAAFSCKGLHQLLWSMAKLQWMPEQHFLELFWAASAAQLPHMTPHATSGILWAAASLEVTPPAPWLQAWLATMQQQLLQRRCNDQDVSNALWALVKLGVRPNDAWLAAAMDGSGAVLDGAGSQELSLLLWSWAKLGVRPQQAWMQGWLQAMGQRMGSYCAPALASSAYALALLRFRPPRAWCEQLVGESQRQMAAFGAQELACLTWALAVLRLRPDRAWLEDFQSQALSESGSFNGQELSLICWALARLGHRPPVAWLAALLHDGLELQGGLAGQSLVLLVQALARWDLPQLKEGGKYRVLLPRYWAASQQLLPRCSLYQLSVLWWARARLGCMPGSAWGEAFWAAATPALAAALHAAPGGVYGATRAAAELNMHSPQLVVGAAEQHAQLAPSGVRAARDALSLSPAIVGRLIWATGKMSRHVPAATFGLMLQAAQRVVPQCSFEGLTAMGLGLARMRRVAAAAAAAGRHAAATSVQGQQQGAGCVASTCQQAELWGPWFARSLQLLQQDPKVAAQLRLHQQHSQDRGDVHSGGGTASTVHLQGAAEQQQQQQQQRASIHSVDISLQLYIAAHFQLAPPAAWSRAMLAATSVTLQGMSLEQLSWVVWAVARLRLGPQLPPGWLAAVLVRISHVPVRPSGAAAAAMSRLGKSMWRLSCAECVQPQERQLWLLTARRWSTAHGMV</sequence>
<name>A0A383VFW2_TETOB</name>
<dbReference type="PANTHER" id="PTHR21228:SF40">
    <property type="entry name" value="LD45607P"/>
    <property type="match status" value="1"/>
</dbReference>
<dbReference type="GO" id="GO:0009507">
    <property type="term" value="C:chloroplast"/>
    <property type="evidence" value="ECO:0007669"/>
    <property type="project" value="GOC"/>
</dbReference>
<dbReference type="GO" id="GO:0005759">
    <property type="term" value="C:mitochondrial matrix"/>
    <property type="evidence" value="ECO:0007669"/>
    <property type="project" value="TreeGrafter"/>
</dbReference>
<dbReference type="InterPro" id="IPR050870">
    <property type="entry name" value="FAST_kinase"/>
</dbReference>
<dbReference type="GO" id="GO:0000963">
    <property type="term" value="P:mitochondrial RNA processing"/>
    <property type="evidence" value="ECO:0007669"/>
    <property type="project" value="TreeGrafter"/>
</dbReference>
<keyword evidence="3" id="KW-1185">Reference proteome</keyword>
<feature type="region of interest" description="Disordered" evidence="1">
    <location>
        <begin position="208"/>
        <end position="232"/>
    </location>
</feature>
<dbReference type="AlphaFoldDB" id="A0A383VFW2"/>